<gene>
    <name evidence="5" type="ORF">OLC1_LOCUS23161</name>
</gene>
<proteinExistence type="inferred from homology"/>
<dbReference type="FunFam" id="1.25.40.10:FF:000366">
    <property type="entry name" value="Pentatricopeptide (PPR) repeat-containing protein"/>
    <property type="match status" value="1"/>
</dbReference>
<dbReference type="InterPro" id="IPR032867">
    <property type="entry name" value="DYW_dom"/>
</dbReference>
<dbReference type="Pfam" id="PF20430">
    <property type="entry name" value="Eplus_motif"/>
    <property type="match status" value="1"/>
</dbReference>
<evidence type="ECO:0000256" key="3">
    <source>
        <dbReference type="PROSITE-ProRule" id="PRU00708"/>
    </source>
</evidence>
<dbReference type="PANTHER" id="PTHR47926">
    <property type="entry name" value="PENTATRICOPEPTIDE REPEAT-CONTAINING PROTEIN"/>
    <property type="match status" value="1"/>
</dbReference>
<feature type="repeat" description="PPR" evidence="3">
    <location>
        <begin position="347"/>
        <end position="381"/>
    </location>
</feature>
<keyword evidence="2" id="KW-0677">Repeat</keyword>
<evidence type="ECO:0000259" key="4">
    <source>
        <dbReference type="Pfam" id="PF14432"/>
    </source>
</evidence>
<feature type="repeat" description="PPR" evidence="3">
    <location>
        <begin position="176"/>
        <end position="210"/>
    </location>
</feature>
<evidence type="ECO:0000256" key="1">
    <source>
        <dbReference type="ARBA" id="ARBA00006643"/>
    </source>
</evidence>
<comment type="similarity">
    <text evidence="1">Belongs to the PPR family. PCMP-H subfamily.</text>
</comment>
<evidence type="ECO:0000313" key="6">
    <source>
        <dbReference type="Proteomes" id="UP001161247"/>
    </source>
</evidence>
<dbReference type="GO" id="GO:0009451">
    <property type="term" value="P:RNA modification"/>
    <property type="evidence" value="ECO:0007669"/>
    <property type="project" value="InterPro"/>
</dbReference>
<dbReference type="Pfam" id="PF13812">
    <property type="entry name" value="PPR_3"/>
    <property type="match status" value="1"/>
</dbReference>
<dbReference type="Gene3D" id="1.25.40.10">
    <property type="entry name" value="Tetratricopeptide repeat domain"/>
    <property type="match status" value="4"/>
</dbReference>
<dbReference type="PROSITE" id="PS51375">
    <property type="entry name" value="PPR"/>
    <property type="match status" value="7"/>
</dbReference>
<dbReference type="FunFam" id="1.25.40.10:FF:000393">
    <property type="entry name" value="Pentatricopeptide repeat-containing protein At1g20230"/>
    <property type="match status" value="1"/>
</dbReference>
<dbReference type="InterPro" id="IPR046960">
    <property type="entry name" value="PPR_At4g14850-like_plant"/>
</dbReference>
<dbReference type="EMBL" id="OX459125">
    <property type="protein sequence ID" value="CAI9117026.1"/>
    <property type="molecule type" value="Genomic_DNA"/>
</dbReference>
<dbReference type="AlphaFoldDB" id="A0AAV1EBL0"/>
<accession>A0AAV1EBL0</accession>
<dbReference type="Pfam" id="PF20431">
    <property type="entry name" value="E_motif"/>
    <property type="match status" value="1"/>
</dbReference>
<dbReference type="Pfam" id="PF13041">
    <property type="entry name" value="PPR_2"/>
    <property type="match status" value="2"/>
</dbReference>
<reference evidence="5" key="1">
    <citation type="submission" date="2023-03" db="EMBL/GenBank/DDBJ databases">
        <authorList>
            <person name="Julca I."/>
        </authorList>
    </citation>
    <scope>NUCLEOTIDE SEQUENCE</scope>
</reference>
<dbReference type="GO" id="GO:0008270">
    <property type="term" value="F:zinc ion binding"/>
    <property type="evidence" value="ECO:0007669"/>
    <property type="project" value="InterPro"/>
</dbReference>
<protein>
    <submittedName>
        <fullName evidence="5">OLC1v1018337C1</fullName>
    </submittedName>
</protein>
<name>A0AAV1EBL0_OLDCO</name>
<dbReference type="Pfam" id="PF01535">
    <property type="entry name" value="PPR"/>
    <property type="match status" value="2"/>
</dbReference>
<feature type="repeat" description="PPR" evidence="3">
    <location>
        <begin position="483"/>
        <end position="518"/>
    </location>
</feature>
<feature type="repeat" description="PPR" evidence="3">
    <location>
        <begin position="448"/>
        <end position="482"/>
    </location>
</feature>
<dbReference type="NCBIfam" id="TIGR00756">
    <property type="entry name" value="PPR"/>
    <property type="match status" value="7"/>
</dbReference>
<keyword evidence="6" id="KW-1185">Reference proteome</keyword>
<dbReference type="FunFam" id="1.25.40.10:FF:000031">
    <property type="entry name" value="Pentatricopeptide repeat-containing protein mitochondrial"/>
    <property type="match status" value="1"/>
</dbReference>
<dbReference type="PANTHER" id="PTHR47926:SF386">
    <property type="entry name" value="PENTATRICOPEPTIDE REPEAT-CONTAINING PROTEIN"/>
    <property type="match status" value="1"/>
</dbReference>
<organism evidence="5 6">
    <name type="scientific">Oldenlandia corymbosa var. corymbosa</name>
    <dbReference type="NCBI Taxonomy" id="529605"/>
    <lineage>
        <taxon>Eukaryota</taxon>
        <taxon>Viridiplantae</taxon>
        <taxon>Streptophyta</taxon>
        <taxon>Embryophyta</taxon>
        <taxon>Tracheophyta</taxon>
        <taxon>Spermatophyta</taxon>
        <taxon>Magnoliopsida</taxon>
        <taxon>eudicotyledons</taxon>
        <taxon>Gunneridae</taxon>
        <taxon>Pentapetalae</taxon>
        <taxon>asterids</taxon>
        <taxon>lamiids</taxon>
        <taxon>Gentianales</taxon>
        <taxon>Rubiaceae</taxon>
        <taxon>Rubioideae</taxon>
        <taxon>Spermacoceae</taxon>
        <taxon>Hedyotis-Oldenlandia complex</taxon>
        <taxon>Oldenlandia</taxon>
    </lineage>
</organism>
<feature type="repeat" description="PPR" evidence="3">
    <location>
        <begin position="75"/>
        <end position="109"/>
    </location>
</feature>
<dbReference type="GO" id="GO:0003723">
    <property type="term" value="F:RNA binding"/>
    <property type="evidence" value="ECO:0007669"/>
    <property type="project" value="InterPro"/>
</dbReference>
<dbReference type="InterPro" id="IPR011990">
    <property type="entry name" value="TPR-like_helical_dom_sf"/>
</dbReference>
<dbReference type="InterPro" id="IPR046848">
    <property type="entry name" value="E_motif"/>
</dbReference>
<dbReference type="InterPro" id="IPR046849">
    <property type="entry name" value="E2_motif"/>
</dbReference>
<dbReference type="Pfam" id="PF14432">
    <property type="entry name" value="DYW_deaminase"/>
    <property type="match status" value="1"/>
</dbReference>
<dbReference type="FunFam" id="1.25.40.10:FF:000598">
    <property type="entry name" value="pentatricopeptide repeat-containing protein At1g20230 isoform X2"/>
    <property type="match status" value="1"/>
</dbReference>
<evidence type="ECO:0000313" key="5">
    <source>
        <dbReference type="EMBL" id="CAI9117026.1"/>
    </source>
</evidence>
<feature type="repeat" description="PPR" evidence="3">
    <location>
        <begin position="312"/>
        <end position="346"/>
    </location>
</feature>
<evidence type="ECO:0000256" key="2">
    <source>
        <dbReference type="ARBA" id="ARBA00022737"/>
    </source>
</evidence>
<sequence length="756" mass="83154">MERVIRSNNLKKAAFLSCLNTSTATLSEAKQAHTHVIKEGLSSQTRIATKLLSIYANHQCFTDAYSLLCRIPEPDILSFASLINACSKFDRFSDALKVFVRMLGRSVFPDARILPTAIKACAGLSALELGRQVHAFGVTSGLMLDSFVESSLVHMYVKCDELNYARKVLARMSEPDVASCSALASGYAKKGDVGNANVLIREMEKQGIQPNLISWNGMISGFNQSGAFSEAIGVFKVMHSGGFKCDGVSLSCALAAVGDLEDLIVGVQIHGCVIKLGFRSDKYVVSSLLDMYGKCGCASDIIPVFEEIDHKDVGACNALIASLSRAGMVAEAVKTFKQCQEQGIELDVVSWTSLIAGCMQNGNDIEAVDLFREMQVAGIEPNYVTIPCLLTACASIAALAHGKAAHCFSLKRGFSDDLYVCSALIDMYANCGRIQAARRCFDWEPSRNLVCWNAMISGYAMHGRVKEAIDIFHLMQSSGHKPDFVSFTSVLSACSQRGLVEEGKRFFSSMSADFGIKPRMEHYACMVSLLGRTGKLEESYSLIKDMPFAPDACVWGALLSSCRVHQNTRLGKVAANALFELEPNNSGNYILLSNIYAAKGKWNEVHKVRDMMKSIGIRKNPGCSWIEVKNKVHTLLAGDSSHPQMKQILEKVNKLSMEMKMAGYLPDTKFVLQDVEELEEREHILCGHSEKLAIVFGILNTNPGTSLTVMKNLRICGDCHTSIKFISSFEEREILVRDTNRFHHFKDGMCSCEDLW</sequence>
<feature type="domain" description="DYW" evidence="4">
    <location>
        <begin position="663"/>
        <end position="756"/>
    </location>
</feature>
<feature type="repeat" description="PPR" evidence="3">
    <location>
        <begin position="211"/>
        <end position="245"/>
    </location>
</feature>
<dbReference type="InterPro" id="IPR002885">
    <property type="entry name" value="PPR_rpt"/>
</dbReference>
<dbReference type="Proteomes" id="UP001161247">
    <property type="component" value="Chromosome 8"/>
</dbReference>